<protein>
    <recommendedName>
        <fullName evidence="3">Phage portal protein</fullName>
    </recommendedName>
</protein>
<name>A0ABU3R7E1_9BACL</name>
<evidence type="ECO:0000313" key="1">
    <source>
        <dbReference type="EMBL" id="MDU0200167.1"/>
    </source>
</evidence>
<gene>
    <name evidence="1" type="ORF">RQP52_03645</name>
</gene>
<reference evidence="1 2" key="1">
    <citation type="submission" date="2023-10" db="EMBL/GenBank/DDBJ databases">
        <title>Paenibacillus strain PFR10 Genome sequencing and assembly.</title>
        <authorList>
            <person name="Kim I."/>
        </authorList>
    </citation>
    <scope>NUCLEOTIDE SEQUENCE [LARGE SCALE GENOMIC DNA]</scope>
    <source>
        <strain evidence="1 2">PFR10</strain>
    </source>
</reference>
<dbReference type="EMBL" id="JAWCUD010000001">
    <property type="protein sequence ID" value="MDU0200167.1"/>
    <property type="molecule type" value="Genomic_DNA"/>
</dbReference>
<organism evidence="1 2">
    <name type="scientific">Paenibacillus violae</name>
    <dbReference type="NCBI Taxonomy" id="3077234"/>
    <lineage>
        <taxon>Bacteria</taxon>
        <taxon>Bacillati</taxon>
        <taxon>Bacillota</taxon>
        <taxon>Bacilli</taxon>
        <taxon>Bacillales</taxon>
        <taxon>Paenibacillaceae</taxon>
        <taxon>Paenibacillus</taxon>
    </lineage>
</organism>
<evidence type="ECO:0008006" key="3">
    <source>
        <dbReference type="Google" id="ProtNLM"/>
    </source>
</evidence>
<keyword evidence="2" id="KW-1185">Reference proteome</keyword>
<evidence type="ECO:0000313" key="2">
    <source>
        <dbReference type="Proteomes" id="UP001260980"/>
    </source>
</evidence>
<comment type="caution">
    <text evidence="1">The sequence shown here is derived from an EMBL/GenBank/DDBJ whole genome shotgun (WGS) entry which is preliminary data.</text>
</comment>
<sequence length="139" mass="15858">MDIMFSVNNFADSLLLPVNPVDEFKAGMNERNNEEFETINKGTLKLLGLRKLKTISIESFFPVRQYAFTKGNRSGWDCVQWFNTYVNQRIPMRLIITAGNVEMMNIPIAIDGFVYGVDRAGDIPYTLTISEFRFGDGTE</sequence>
<dbReference type="RefSeq" id="WP_315949539.1">
    <property type="nucleotide sequence ID" value="NZ_JAWCUD010000001.1"/>
</dbReference>
<proteinExistence type="predicted"/>
<accession>A0ABU3R7E1</accession>
<dbReference type="Proteomes" id="UP001260980">
    <property type="component" value="Unassembled WGS sequence"/>
</dbReference>